<sequence length="59" mass="6298">VSYPIFSKIDVSPYPIPVSVCLCFIDQSLVGPVVIDVGLGGEDHGSILCNCDREEAETT</sequence>
<comment type="caution">
    <text evidence="1">The sequence shown here is derived from an EMBL/GenBank/DDBJ whole genome shotgun (WGS) entry which is preliminary data.</text>
</comment>
<name>A0A392V5I4_9FABA</name>
<dbReference type="EMBL" id="LXQA011045903">
    <property type="protein sequence ID" value="MCI82539.1"/>
    <property type="molecule type" value="Genomic_DNA"/>
</dbReference>
<dbReference type="Proteomes" id="UP000265520">
    <property type="component" value="Unassembled WGS sequence"/>
</dbReference>
<evidence type="ECO:0000313" key="2">
    <source>
        <dbReference type="Proteomes" id="UP000265520"/>
    </source>
</evidence>
<keyword evidence="2" id="KW-1185">Reference proteome</keyword>
<accession>A0A392V5I4</accession>
<reference evidence="1 2" key="1">
    <citation type="journal article" date="2018" name="Front. Plant Sci.">
        <title>Red Clover (Trifolium pratense) and Zigzag Clover (T. medium) - A Picture of Genomic Similarities and Differences.</title>
        <authorList>
            <person name="Dluhosova J."/>
            <person name="Istvanek J."/>
            <person name="Nedelnik J."/>
            <person name="Repkova J."/>
        </authorList>
    </citation>
    <scope>NUCLEOTIDE SEQUENCE [LARGE SCALE GENOMIC DNA]</scope>
    <source>
        <strain evidence="2">cv. 10/8</strain>
        <tissue evidence="1">Leaf</tissue>
    </source>
</reference>
<feature type="non-terminal residue" evidence="1">
    <location>
        <position position="1"/>
    </location>
</feature>
<dbReference type="AlphaFoldDB" id="A0A392V5I4"/>
<proteinExistence type="predicted"/>
<organism evidence="1 2">
    <name type="scientific">Trifolium medium</name>
    <dbReference type="NCBI Taxonomy" id="97028"/>
    <lineage>
        <taxon>Eukaryota</taxon>
        <taxon>Viridiplantae</taxon>
        <taxon>Streptophyta</taxon>
        <taxon>Embryophyta</taxon>
        <taxon>Tracheophyta</taxon>
        <taxon>Spermatophyta</taxon>
        <taxon>Magnoliopsida</taxon>
        <taxon>eudicotyledons</taxon>
        <taxon>Gunneridae</taxon>
        <taxon>Pentapetalae</taxon>
        <taxon>rosids</taxon>
        <taxon>fabids</taxon>
        <taxon>Fabales</taxon>
        <taxon>Fabaceae</taxon>
        <taxon>Papilionoideae</taxon>
        <taxon>50 kb inversion clade</taxon>
        <taxon>NPAAA clade</taxon>
        <taxon>Hologalegina</taxon>
        <taxon>IRL clade</taxon>
        <taxon>Trifolieae</taxon>
        <taxon>Trifolium</taxon>
    </lineage>
</organism>
<protein>
    <submittedName>
        <fullName evidence="1">Uncharacterized protein</fullName>
    </submittedName>
</protein>
<evidence type="ECO:0000313" key="1">
    <source>
        <dbReference type="EMBL" id="MCI82539.1"/>
    </source>
</evidence>